<reference evidence="1" key="1">
    <citation type="submission" date="2022-04" db="EMBL/GenBank/DDBJ databases">
        <title>Genome of the entomopathogenic fungus Entomophthora muscae.</title>
        <authorList>
            <person name="Elya C."/>
            <person name="Lovett B.R."/>
            <person name="Lee E."/>
            <person name="Macias A.M."/>
            <person name="Hajek A.E."/>
            <person name="De Bivort B.L."/>
            <person name="Kasson M.T."/>
            <person name="De Fine Licht H.H."/>
            <person name="Stajich J.E."/>
        </authorList>
    </citation>
    <scope>NUCLEOTIDE SEQUENCE</scope>
    <source>
        <strain evidence="1">Berkeley</strain>
    </source>
</reference>
<comment type="caution">
    <text evidence="1">The sequence shown here is derived from an EMBL/GenBank/DDBJ whole genome shotgun (WGS) entry which is preliminary data.</text>
</comment>
<name>A0ACC2RZL0_9FUNG</name>
<keyword evidence="2" id="KW-1185">Reference proteome</keyword>
<sequence length="219" mass="24257">MKDGCLSILGYVVHLIFEKPIKMPGKHAKKCVLEYPSGINTLKCHMHCSNMKYPPPYCPTAEGVPLLATSSVIIISGYQVINDSRSWHNKPHLFPGILDSSHKDVIQLIVANLTPVSINVSSNQVVGYSWPLNAPDVLLLHPFGTFHDFNLPEVEPQVLSLLSAENFPKLSPVQQKEVLDLIYKFADIFAKDSTNYGLAKGVIHQIDTVDAPLFQEKGL</sequence>
<protein>
    <submittedName>
        <fullName evidence="1">Uncharacterized protein</fullName>
    </submittedName>
</protein>
<proteinExistence type="predicted"/>
<evidence type="ECO:0000313" key="1">
    <source>
        <dbReference type="EMBL" id="KAJ9055537.1"/>
    </source>
</evidence>
<accession>A0ACC2RZL0</accession>
<organism evidence="1 2">
    <name type="scientific">Entomophthora muscae</name>
    <dbReference type="NCBI Taxonomy" id="34485"/>
    <lineage>
        <taxon>Eukaryota</taxon>
        <taxon>Fungi</taxon>
        <taxon>Fungi incertae sedis</taxon>
        <taxon>Zoopagomycota</taxon>
        <taxon>Entomophthoromycotina</taxon>
        <taxon>Entomophthoromycetes</taxon>
        <taxon>Entomophthorales</taxon>
        <taxon>Entomophthoraceae</taxon>
        <taxon>Entomophthora</taxon>
    </lineage>
</organism>
<gene>
    <name evidence="1" type="ORF">DSO57_1002832</name>
</gene>
<dbReference type="EMBL" id="QTSX02006396">
    <property type="protein sequence ID" value="KAJ9055537.1"/>
    <property type="molecule type" value="Genomic_DNA"/>
</dbReference>
<evidence type="ECO:0000313" key="2">
    <source>
        <dbReference type="Proteomes" id="UP001165960"/>
    </source>
</evidence>
<dbReference type="Proteomes" id="UP001165960">
    <property type="component" value="Unassembled WGS sequence"/>
</dbReference>